<dbReference type="PANTHER" id="PTHR43133">
    <property type="entry name" value="RNA POLYMERASE ECF-TYPE SIGMA FACTO"/>
    <property type="match status" value="1"/>
</dbReference>
<dbReference type="NCBIfam" id="TIGR02937">
    <property type="entry name" value="sigma70-ECF"/>
    <property type="match status" value="1"/>
</dbReference>
<dbReference type="InterPro" id="IPR036388">
    <property type="entry name" value="WH-like_DNA-bd_sf"/>
</dbReference>
<dbReference type="Gene3D" id="1.10.1740.10">
    <property type="match status" value="1"/>
</dbReference>
<evidence type="ECO:0000259" key="5">
    <source>
        <dbReference type="Pfam" id="PF07638"/>
    </source>
</evidence>
<dbReference type="AlphaFoldDB" id="A0A840LAQ1"/>
<keyword evidence="2" id="KW-0805">Transcription regulation</keyword>
<dbReference type="PANTHER" id="PTHR43133:SF39">
    <property type="entry name" value="SIMILAR TO RNA POLYMERASE SIGMA-E FACTOR"/>
    <property type="match status" value="1"/>
</dbReference>
<accession>A0A840LAQ1</accession>
<evidence type="ECO:0000313" key="7">
    <source>
        <dbReference type="Proteomes" id="UP000562027"/>
    </source>
</evidence>
<dbReference type="EMBL" id="JACHLP010000004">
    <property type="protein sequence ID" value="MBB4843732.1"/>
    <property type="molecule type" value="Genomic_DNA"/>
</dbReference>
<evidence type="ECO:0000313" key="6">
    <source>
        <dbReference type="EMBL" id="MBB4843732.1"/>
    </source>
</evidence>
<dbReference type="InterPro" id="IPR053812">
    <property type="entry name" value="HTH_Sigma70_ECF-like"/>
</dbReference>
<dbReference type="GO" id="GO:0006352">
    <property type="term" value="P:DNA-templated transcription initiation"/>
    <property type="evidence" value="ECO:0007669"/>
    <property type="project" value="InterPro"/>
</dbReference>
<dbReference type="Pfam" id="PF07638">
    <property type="entry name" value="Sigma70_ECF"/>
    <property type="match status" value="1"/>
</dbReference>
<dbReference type="Proteomes" id="UP000562027">
    <property type="component" value="Unassembled WGS sequence"/>
</dbReference>
<dbReference type="SUPFAM" id="SSF88946">
    <property type="entry name" value="Sigma2 domain of RNA polymerase sigma factors"/>
    <property type="match status" value="1"/>
</dbReference>
<evidence type="ECO:0000256" key="2">
    <source>
        <dbReference type="ARBA" id="ARBA00023015"/>
    </source>
</evidence>
<dbReference type="RefSeq" id="WP_184299275.1">
    <property type="nucleotide sequence ID" value="NZ_JACHLP010000004.1"/>
</dbReference>
<sequence length="199" mass="22183">MSAAPLTPPARGDTLDAMTVLLQAWKQGDGQAFARVAEALQNDFMRMAAARLKGNEAITLSQGEVVNEAWLRLMNSPQHWENRAHFFATASLTMRSVLREYARAKLADKRGGRPQQVPLSEAELGEESQAAELLNLDALLSQFSRQDPRAARVLELSYFTGLQRADIAEILDISIPTVDRELRFARAWLSERLEHTIGP</sequence>
<evidence type="ECO:0000256" key="4">
    <source>
        <dbReference type="ARBA" id="ARBA00023163"/>
    </source>
</evidence>
<dbReference type="Gene3D" id="1.10.10.10">
    <property type="entry name" value="Winged helix-like DNA-binding domain superfamily/Winged helix DNA-binding domain"/>
    <property type="match status" value="1"/>
</dbReference>
<keyword evidence="3" id="KW-0731">Sigma factor</keyword>
<organism evidence="6 7">
    <name type="scientific">Roseateles oligotrophus</name>
    <dbReference type="NCBI Taxonomy" id="1769250"/>
    <lineage>
        <taxon>Bacteria</taxon>
        <taxon>Pseudomonadati</taxon>
        <taxon>Pseudomonadota</taxon>
        <taxon>Betaproteobacteria</taxon>
        <taxon>Burkholderiales</taxon>
        <taxon>Sphaerotilaceae</taxon>
        <taxon>Roseateles</taxon>
    </lineage>
</organism>
<name>A0A840LAQ1_9BURK</name>
<dbReference type="InterPro" id="IPR014284">
    <property type="entry name" value="RNA_pol_sigma-70_dom"/>
</dbReference>
<dbReference type="SUPFAM" id="SSF88659">
    <property type="entry name" value="Sigma3 and sigma4 domains of RNA polymerase sigma factors"/>
    <property type="match status" value="1"/>
</dbReference>
<proteinExistence type="inferred from homology"/>
<protein>
    <submittedName>
        <fullName evidence="6">RNA polymerase sigma factor (TIGR02999 family)</fullName>
    </submittedName>
</protein>
<comment type="caution">
    <text evidence="6">The sequence shown here is derived from an EMBL/GenBank/DDBJ whole genome shotgun (WGS) entry which is preliminary data.</text>
</comment>
<feature type="domain" description="RNA polymerase sigma-70 ECF-like HTH" evidence="5">
    <location>
        <begin position="18"/>
        <end position="194"/>
    </location>
</feature>
<dbReference type="InterPro" id="IPR039425">
    <property type="entry name" value="RNA_pol_sigma-70-like"/>
</dbReference>
<dbReference type="InterPro" id="IPR013325">
    <property type="entry name" value="RNA_pol_sigma_r2"/>
</dbReference>
<gene>
    <name evidence="6" type="ORF">HNP55_002255</name>
</gene>
<dbReference type="GO" id="GO:0016987">
    <property type="term" value="F:sigma factor activity"/>
    <property type="evidence" value="ECO:0007669"/>
    <property type="project" value="UniProtKB-KW"/>
</dbReference>
<dbReference type="InterPro" id="IPR013324">
    <property type="entry name" value="RNA_pol_sigma_r3/r4-like"/>
</dbReference>
<keyword evidence="7" id="KW-1185">Reference proteome</keyword>
<evidence type="ECO:0000256" key="1">
    <source>
        <dbReference type="ARBA" id="ARBA00010641"/>
    </source>
</evidence>
<keyword evidence="4" id="KW-0804">Transcription</keyword>
<evidence type="ECO:0000256" key="3">
    <source>
        <dbReference type="ARBA" id="ARBA00023082"/>
    </source>
</evidence>
<dbReference type="InterPro" id="IPR011517">
    <property type="entry name" value="RNA_pol_sigma70_ECF-like"/>
</dbReference>
<reference evidence="6 7" key="1">
    <citation type="submission" date="2020-08" db="EMBL/GenBank/DDBJ databases">
        <title>Functional genomics of gut bacteria from endangered species of beetles.</title>
        <authorList>
            <person name="Carlos-Shanley C."/>
        </authorList>
    </citation>
    <scope>NUCLEOTIDE SEQUENCE [LARGE SCALE GENOMIC DNA]</scope>
    <source>
        <strain evidence="6 7">S00239</strain>
    </source>
</reference>
<comment type="similarity">
    <text evidence="1">Belongs to the sigma-70 factor family. ECF subfamily.</text>
</comment>
<dbReference type="NCBIfam" id="TIGR02999">
    <property type="entry name" value="Sig-70_X6"/>
    <property type="match status" value="1"/>
</dbReference>